<dbReference type="AlphaFoldDB" id="A0A656HFD7"/>
<keyword evidence="3" id="KW-1185">Reference proteome</keyword>
<dbReference type="NCBIfam" id="NF003545">
    <property type="entry name" value="PRK05205.1-1"/>
    <property type="match status" value="1"/>
</dbReference>
<name>A0A656HFD7_THINJ</name>
<dbReference type="PANTHER" id="PTHR11608:SF0">
    <property type="entry name" value="BIFUNCTIONAL PROTEIN PYRR"/>
    <property type="match status" value="1"/>
</dbReference>
<dbReference type="Gene3D" id="3.40.50.2020">
    <property type="match status" value="1"/>
</dbReference>
<dbReference type="InterPro" id="IPR029057">
    <property type="entry name" value="PRTase-like"/>
</dbReference>
<gene>
    <name evidence="2" type="ORF">Thini_2617</name>
</gene>
<feature type="domain" description="Phosphoribosyltransferase" evidence="1">
    <location>
        <begin position="12"/>
        <end position="141"/>
    </location>
</feature>
<dbReference type="Pfam" id="PF00156">
    <property type="entry name" value="Pribosyltran"/>
    <property type="match status" value="1"/>
</dbReference>
<keyword evidence="2" id="KW-0808">Transferase</keyword>
<reference evidence="3" key="1">
    <citation type="journal article" date="2011" name="Stand. Genomic Sci.">
        <title>Genome sequence of the filamentous, gliding Thiothrix nivea neotype strain (JP2(T)).</title>
        <authorList>
            <person name="Lapidus A."/>
            <person name="Nolan M."/>
            <person name="Lucas S."/>
            <person name="Glavina Del Rio T."/>
            <person name="Tice H."/>
            <person name="Cheng J.F."/>
            <person name="Tapia R."/>
            <person name="Han C."/>
            <person name="Goodwin L."/>
            <person name="Pitluck S."/>
            <person name="Liolios K."/>
            <person name="Pagani I."/>
            <person name="Ivanova N."/>
            <person name="Huntemann M."/>
            <person name="Mavromatis K."/>
            <person name="Mikhailova N."/>
            <person name="Pati A."/>
            <person name="Chen A."/>
            <person name="Palaniappan K."/>
            <person name="Land M."/>
            <person name="Brambilla E.M."/>
            <person name="Rohde M."/>
            <person name="Abt B."/>
            <person name="Verbarg S."/>
            <person name="Goker M."/>
            <person name="Bristow J."/>
            <person name="Eisen J.A."/>
            <person name="Markowitz V."/>
            <person name="Hugenholtz P."/>
            <person name="Kyrpides N.C."/>
            <person name="Klenk H.P."/>
            <person name="Woyke T."/>
        </authorList>
    </citation>
    <scope>NUCLEOTIDE SEQUENCE [LARGE SCALE GENOMIC DNA]</scope>
    <source>
        <strain evidence="3">ATCC 35100 / DSM 5205 / JP2</strain>
    </source>
</reference>
<dbReference type="Proteomes" id="UP000005317">
    <property type="component" value="Unassembled WGS sequence"/>
</dbReference>
<accession>A0A656HFD7</accession>
<protein>
    <submittedName>
        <fullName evidence="2">Phosphoribosyltransferase</fullName>
    </submittedName>
</protein>
<keyword evidence="2" id="KW-0328">Glycosyltransferase</keyword>
<proteinExistence type="predicted"/>
<evidence type="ECO:0000313" key="3">
    <source>
        <dbReference type="Proteomes" id="UP000005317"/>
    </source>
</evidence>
<dbReference type="OrthoDB" id="9802227at2"/>
<dbReference type="EMBL" id="JH651384">
    <property type="protein sequence ID" value="EIJ35157.1"/>
    <property type="molecule type" value="Genomic_DNA"/>
</dbReference>
<dbReference type="InterPro" id="IPR050137">
    <property type="entry name" value="PyrR_bifunctional"/>
</dbReference>
<organism evidence="2 3">
    <name type="scientific">Thiothrix nivea (strain ATCC 35100 / DSM 5205 / JP2)</name>
    <dbReference type="NCBI Taxonomy" id="870187"/>
    <lineage>
        <taxon>Bacteria</taxon>
        <taxon>Pseudomonadati</taxon>
        <taxon>Pseudomonadota</taxon>
        <taxon>Gammaproteobacteria</taxon>
        <taxon>Thiotrichales</taxon>
        <taxon>Thiotrichaceae</taxon>
        <taxon>Thiothrix</taxon>
    </lineage>
</organism>
<dbReference type="PANTHER" id="PTHR11608">
    <property type="entry name" value="BIFUNCTIONAL PROTEIN PYRR"/>
    <property type="match status" value="1"/>
</dbReference>
<evidence type="ECO:0000313" key="2">
    <source>
        <dbReference type="EMBL" id="EIJ35157.1"/>
    </source>
</evidence>
<dbReference type="InterPro" id="IPR000836">
    <property type="entry name" value="PRTase_dom"/>
</dbReference>
<sequence>MDNKNYYNVNDLISQLEQQTRQWMQDKGITEPVMVGIHTSGVWIAQELHKRLQLPEPLGELNATFYRDDFDQVGLHHQNKPSHLPFDIRGRHVLLVDDVIYTGRTIRGAMNELFDFGRPASITLLVLIARGGRELPIEPQVAVLHEEPGPGFRYELSGPELLTLTLMAQA</sequence>
<evidence type="ECO:0000259" key="1">
    <source>
        <dbReference type="Pfam" id="PF00156"/>
    </source>
</evidence>
<dbReference type="CDD" id="cd06223">
    <property type="entry name" value="PRTases_typeI"/>
    <property type="match status" value="1"/>
</dbReference>
<dbReference type="SUPFAM" id="SSF53271">
    <property type="entry name" value="PRTase-like"/>
    <property type="match status" value="1"/>
</dbReference>
<dbReference type="RefSeq" id="WP_002709069.1">
    <property type="nucleotide sequence ID" value="NZ_JH651384.1"/>
</dbReference>
<dbReference type="GO" id="GO:0016757">
    <property type="term" value="F:glycosyltransferase activity"/>
    <property type="evidence" value="ECO:0007669"/>
    <property type="project" value="UniProtKB-KW"/>
</dbReference>